<organism evidence="2 3">
    <name type="scientific">Parabacteroides goldsteinii DSM 19448 = WAL 12034</name>
    <dbReference type="NCBI Taxonomy" id="927665"/>
    <lineage>
        <taxon>Bacteria</taxon>
        <taxon>Pseudomonadati</taxon>
        <taxon>Bacteroidota</taxon>
        <taxon>Bacteroidia</taxon>
        <taxon>Bacteroidales</taxon>
        <taxon>Tannerellaceae</taxon>
        <taxon>Parabacteroides</taxon>
    </lineage>
</organism>
<evidence type="ECO:0000313" key="2">
    <source>
        <dbReference type="EMBL" id="KKB59859.1"/>
    </source>
</evidence>
<proteinExistence type="predicted"/>
<dbReference type="GO" id="GO:0016746">
    <property type="term" value="F:acyltransferase activity"/>
    <property type="evidence" value="ECO:0007669"/>
    <property type="project" value="InterPro"/>
</dbReference>
<name>A0A0F5JQ65_9BACT</name>
<feature type="domain" description="Phospholipid/glycerol acyltransferase" evidence="1">
    <location>
        <begin position="84"/>
        <end position="208"/>
    </location>
</feature>
<dbReference type="EMBL" id="AQHV01000001">
    <property type="protein sequence ID" value="KKB59859.1"/>
    <property type="molecule type" value="Genomic_DNA"/>
</dbReference>
<reference evidence="2 3" key="1">
    <citation type="submission" date="2013-04" db="EMBL/GenBank/DDBJ databases">
        <title>The Genome Sequence of Parabacteroides goldsteinii DSM 19448.</title>
        <authorList>
            <consortium name="The Broad Institute Genomics Platform"/>
            <person name="Earl A."/>
            <person name="Ward D."/>
            <person name="Feldgarden M."/>
            <person name="Gevers D."/>
            <person name="Martens E."/>
            <person name="Sakamoto M."/>
            <person name="Benno Y."/>
            <person name="Song Y."/>
            <person name="Liu C."/>
            <person name="Lee J."/>
            <person name="Bolanos M."/>
            <person name="Vaisanen M.L."/>
            <person name="Finegold S.M."/>
            <person name="Walker B."/>
            <person name="Young S."/>
            <person name="Zeng Q."/>
            <person name="Gargeya S."/>
            <person name="Fitzgerald M."/>
            <person name="Haas B."/>
            <person name="Abouelleil A."/>
            <person name="Allen A.W."/>
            <person name="Alvarado L."/>
            <person name="Arachchi H.M."/>
            <person name="Berlin A.M."/>
            <person name="Chapman S.B."/>
            <person name="Gainer-Dewar J."/>
            <person name="Goldberg J."/>
            <person name="Griggs A."/>
            <person name="Gujja S."/>
            <person name="Hansen M."/>
            <person name="Howarth C."/>
            <person name="Imamovic A."/>
            <person name="Ireland A."/>
            <person name="Larimer J."/>
            <person name="McCowan C."/>
            <person name="Murphy C."/>
            <person name="Pearson M."/>
            <person name="Poon T.W."/>
            <person name="Priest M."/>
            <person name="Roberts A."/>
            <person name="Saif S."/>
            <person name="Shea T."/>
            <person name="Sisk P."/>
            <person name="Sykes S."/>
            <person name="Wortman J."/>
            <person name="Nusbaum C."/>
            <person name="Birren B."/>
        </authorList>
    </citation>
    <scope>NUCLEOTIDE SEQUENCE [LARGE SCALE GENOMIC DNA]</scope>
    <source>
        <strain evidence="2 3">DSM 19448</strain>
    </source>
</reference>
<comment type="caution">
    <text evidence="2">The sequence shown here is derived from an EMBL/GenBank/DDBJ whole genome shotgun (WGS) entry which is preliminary data.</text>
</comment>
<dbReference type="STRING" id="927665.HMPREF1535_00131"/>
<accession>A0A0F5JQ65</accession>
<dbReference type="Proteomes" id="UP000033047">
    <property type="component" value="Unassembled WGS sequence"/>
</dbReference>
<gene>
    <name evidence="2" type="ORF">HMPREF1535_00131</name>
</gene>
<dbReference type="Pfam" id="PF19576">
    <property type="entry name" value="Acyltransf_2"/>
    <property type="match status" value="1"/>
</dbReference>
<dbReference type="AlphaFoldDB" id="A0A0F5JQ65"/>
<dbReference type="GeneID" id="69981381"/>
<evidence type="ECO:0000259" key="1">
    <source>
        <dbReference type="SMART" id="SM00563"/>
    </source>
</evidence>
<dbReference type="PATRIC" id="fig|927665.4.peg.127"/>
<protein>
    <recommendedName>
        <fullName evidence="1">Phospholipid/glycerol acyltransferase domain-containing protein</fullName>
    </recommendedName>
</protein>
<sequence length="275" mass="31035">MKKSVVDINDLQEAAPFFKSRIGTFLGKLLIKWLSVDKVNKVHANNCHLRGSAFTTALLSDPLIDIKYNLHHAEILDNLPEGAFITISNHPIGSIDGIILIDIMAARRPDFKVMVNEILVKIGAMKDNFVSVLPDSTGNGPNPANINGVRYSLQRLKEGHPMGFFPAGAISFYNKDDKEIHDLPWTHSVIRLIRKANVPVYPVYFDFLNSRFFYWLGSISWKIRTLRIPAEAFNKRGKTVDVYVGKPISPEEMKNFADDTALAEFLFNRTYAAKK</sequence>
<evidence type="ECO:0000313" key="3">
    <source>
        <dbReference type="Proteomes" id="UP000033047"/>
    </source>
</evidence>
<dbReference type="InterPro" id="IPR045746">
    <property type="entry name" value="ACT14924-like_Acyltransf_dom"/>
</dbReference>
<dbReference type="CDD" id="cd07986">
    <property type="entry name" value="LPLAT_ACT14924-like"/>
    <property type="match status" value="1"/>
</dbReference>
<dbReference type="RefSeq" id="WP_007658898.1">
    <property type="nucleotide sequence ID" value="NZ_KQ033912.1"/>
</dbReference>
<dbReference type="SMART" id="SM00563">
    <property type="entry name" value="PlsC"/>
    <property type="match status" value="1"/>
</dbReference>
<dbReference type="InterPro" id="IPR002123">
    <property type="entry name" value="Plipid/glycerol_acylTrfase"/>
</dbReference>
<dbReference type="HOGENOM" id="CLU_067500_0_0_10"/>